<feature type="transmembrane region" description="Helical" evidence="6">
    <location>
        <begin position="240"/>
        <end position="257"/>
    </location>
</feature>
<name>A0A6A6D605_ZASCE</name>
<evidence type="ECO:0008006" key="9">
    <source>
        <dbReference type="Google" id="ProtNLM"/>
    </source>
</evidence>
<dbReference type="PANTHER" id="PTHR45649:SF14">
    <property type="entry name" value="GABA PERMEASE"/>
    <property type="match status" value="1"/>
</dbReference>
<protein>
    <recommendedName>
        <fullName evidence="9">Amino acid permease</fullName>
    </recommendedName>
</protein>
<evidence type="ECO:0000256" key="3">
    <source>
        <dbReference type="ARBA" id="ARBA00022692"/>
    </source>
</evidence>
<dbReference type="PIRSF" id="PIRSF006060">
    <property type="entry name" value="AA_transporter"/>
    <property type="match status" value="1"/>
</dbReference>
<dbReference type="RefSeq" id="XP_033673985.1">
    <property type="nucleotide sequence ID" value="XM_033803880.1"/>
</dbReference>
<accession>A0A6A6D605</accession>
<dbReference type="Gene3D" id="1.20.1740.10">
    <property type="entry name" value="Amino acid/polyamine transporter I"/>
    <property type="match status" value="1"/>
</dbReference>
<feature type="transmembrane region" description="Helical" evidence="6">
    <location>
        <begin position="168"/>
        <end position="190"/>
    </location>
</feature>
<keyword evidence="4 6" id="KW-1133">Transmembrane helix</keyword>
<dbReference type="InterPro" id="IPR002293">
    <property type="entry name" value="AA/rel_permease1"/>
</dbReference>
<dbReference type="EMBL" id="ML993580">
    <property type="protein sequence ID" value="KAF2173096.1"/>
    <property type="molecule type" value="Genomic_DNA"/>
</dbReference>
<feature type="transmembrane region" description="Helical" evidence="6">
    <location>
        <begin position="128"/>
        <end position="148"/>
    </location>
</feature>
<dbReference type="OrthoDB" id="3257095at2759"/>
<feature type="transmembrane region" description="Helical" evidence="6">
    <location>
        <begin position="323"/>
        <end position="347"/>
    </location>
</feature>
<dbReference type="Proteomes" id="UP000799537">
    <property type="component" value="Unassembled WGS sequence"/>
</dbReference>
<feature type="transmembrane region" description="Helical" evidence="6">
    <location>
        <begin position="197"/>
        <end position="220"/>
    </location>
</feature>
<evidence type="ECO:0000313" key="8">
    <source>
        <dbReference type="Proteomes" id="UP000799537"/>
    </source>
</evidence>
<feature type="transmembrane region" description="Helical" evidence="6">
    <location>
        <begin position="77"/>
        <end position="96"/>
    </location>
</feature>
<dbReference type="GeneID" id="54557152"/>
<feature type="transmembrane region" description="Helical" evidence="6">
    <location>
        <begin position="462"/>
        <end position="484"/>
    </location>
</feature>
<keyword evidence="5 6" id="KW-0472">Membrane</keyword>
<sequence length="510" mass="56615">MSTHKLQKIGLTRTAPVQGEGNDNDNCTEQAAMRPAMGVRRLFSFTQLYFFALSYMSSWEAMATNIGLVFYNGGPRAMVWGFFIVIAGVLCQVASLSEMASVQPIAGGQYHWTWHWAPRRYQRSITWLQGWVTWFSWISILAGVVNVAANVTTTLVAANYPSYVLQGWHTVLVMYAYLLVLGGLNMYAFWLIPWVEVLAGLLHIVLWIVVATVLLTLAPRHTAEFVFFEKSNLSGWNNDFVAFNLGIVLITWGFVGFDASAHLAEETRKARLSTPRAMFWSICMNGLLAFGMIVIFLTCLGDVDDVLTATYPLLAISLNATNSVAGASALLVGFLFTVISVSIGSVADGALPAYFSYVDPKQRIPVRSVWLPLIIVAVLALLNLASYTAFSVIISLSTFGLYQSYFLSIGCMLYARTRGHFHTAPWSLGKAGIPVNIFAMLYSAWLGIFMCFPNYLPITAGLMNYALPINAVIWIFAFGSWFAWGRKRWPGLDVEVIEYIVADGDRDTKE</sequence>
<gene>
    <name evidence="7" type="ORF">M409DRAFT_17044</name>
</gene>
<feature type="transmembrane region" description="Helical" evidence="6">
    <location>
        <begin position="393"/>
        <end position="415"/>
    </location>
</feature>
<dbReference type="GO" id="GO:0022857">
    <property type="term" value="F:transmembrane transporter activity"/>
    <property type="evidence" value="ECO:0007669"/>
    <property type="project" value="InterPro"/>
</dbReference>
<keyword evidence="2" id="KW-0813">Transport</keyword>
<evidence type="ECO:0000256" key="4">
    <source>
        <dbReference type="ARBA" id="ARBA00022989"/>
    </source>
</evidence>
<evidence type="ECO:0000256" key="6">
    <source>
        <dbReference type="SAM" id="Phobius"/>
    </source>
</evidence>
<evidence type="ECO:0000256" key="5">
    <source>
        <dbReference type="ARBA" id="ARBA00023136"/>
    </source>
</evidence>
<feature type="transmembrane region" description="Helical" evidence="6">
    <location>
        <begin position="48"/>
        <end position="71"/>
    </location>
</feature>
<proteinExistence type="predicted"/>
<evidence type="ECO:0000256" key="1">
    <source>
        <dbReference type="ARBA" id="ARBA00004141"/>
    </source>
</evidence>
<dbReference type="AlphaFoldDB" id="A0A6A6D605"/>
<evidence type="ECO:0000256" key="2">
    <source>
        <dbReference type="ARBA" id="ARBA00022448"/>
    </source>
</evidence>
<keyword evidence="3 6" id="KW-0812">Transmembrane</keyword>
<comment type="subcellular location">
    <subcellularLocation>
        <location evidence="1">Membrane</location>
        <topology evidence="1">Multi-pass membrane protein</topology>
    </subcellularLocation>
</comment>
<organism evidence="7 8">
    <name type="scientific">Zasmidium cellare ATCC 36951</name>
    <dbReference type="NCBI Taxonomy" id="1080233"/>
    <lineage>
        <taxon>Eukaryota</taxon>
        <taxon>Fungi</taxon>
        <taxon>Dikarya</taxon>
        <taxon>Ascomycota</taxon>
        <taxon>Pezizomycotina</taxon>
        <taxon>Dothideomycetes</taxon>
        <taxon>Dothideomycetidae</taxon>
        <taxon>Mycosphaerellales</taxon>
        <taxon>Mycosphaerellaceae</taxon>
        <taxon>Zasmidium</taxon>
    </lineage>
</organism>
<feature type="transmembrane region" description="Helical" evidence="6">
    <location>
        <begin position="435"/>
        <end position="456"/>
    </location>
</feature>
<dbReference type="Pfam" id="PF13520">
    <property type="entry name" value="AA_permease_2"/>
    <property type="match status" value="1"/>
</dbReference>
<feature type="transmembrane region" description="Helical" evidence="6">
    <location>
        <begin position="278"/>
        <end position="303"/>
    </location>
</feature>
<keyword evidence="8" id="KW-1185">Reference proteome</keyword>
<feature type="transmembrane region" description="Helical" evidence="6">
    <location>
        <begin position="368"/>
        <end position="387"/>
    </location>
</feature>
<dbReference type="GO" id="GO:0016020">
    <property type="term" value="C:membrane"/>
    <property type="evidence" value="ECO:0007669"/>
    <property type="project" value="UniProtKB-SubCell"/>
</dbReference>
<reference evidence="7" key="1">
    <citation type="journal article" date="2020" name="Stud. Mycol.">
        <title>101 Dothideomycetes genomes: a test case for predicting lifestyles and emergence of pathogens.</title>
        <authorList>
            <person name="Haridas S."/>
            <person name="Albert R."/>
            <person name="Binder M."/>
            <person name="Bloem J."/>
            <person name="Labutti K."/>
            <person name="Salamov A."/>
            <person name="Andreopoulos B."/>
            <person name="Baker S."/>
            <person name="Barry K."/>
            <person name="Bills G."/>
            <person name="Bluhm B."/>
            <person name="Cannon C."/>
            <person name="Castanera R."/>
            <person name="Culley D."/>
            <person name="Daum C."/>
            <person name="Ezra D."/>
            <person name="Gonzalez J."/>
            <person name="Henrissat B."/>
            <person name="Kuo A."/>
            <person name="Liang C."/>
            <person name="Lipzen A."/>
            <person name="Lutzoni F."/>
            <person name="Magnuson J."/>
            <person name="Mondo S."/>
            <person name="Nolan M."/>
            <person name="Ohm R."/>
            <person name="Pangilinan J."/>
            <person name="Park H.-J."/>
            <person name="Ramirez L."/>
            <person name="Alfaro M."/>
            <person name="Sun H."/>
            <person name="Tritt A."/>
            <person name="Yoshinaga Y."/>
            <person name="Zwiers L.-H."/>
            <person name="Turgeon B."/>
            <person name="Goodwin S."/>
            <person name="Spatafora J."/>
            <person name="Crous P."/>
            <person name="Grigoriev I."/>
        </authorList>
    </citation>
    <scope>NUCLEOTIDE SEQUENCE</scope>
    <source>
        <strain evidence="7">ATCC 36951</strain>
    </source>
</reference>
<evidence type="ECO:0000313" key="7">
    <source>
        <dbReference type="EMBL" id="KAF2173096.1"/>
    </source>
</evidence>
<dbReference type="PANTHER" id="PTHR45649">
    <property type="entry name" value="AMINO-ACID PERMEASE BAT1"/>
    <property type="match status" value="1"/>
</dbReference>